<protein>
    <recommendedName>
        <fullName evidence="3">Arrestin C-terminal-like domain-containing protein</fullName>
    </recommendedName>
</protein>
<dbReference type="OrthoDB" id="2333384at2759"/>
<dbReference type="SMART" id="SM01017">
    <property type="entry name" value="Arrestin_C"/>
    <property type="match status" value="1"/>
</dbReference>
<dbReference type="AlphaFoldDB" id="A0A6J8D0U9"/>
<dbReference type="Proteomes" id="UP000507470">
    <property type="component" value="Unassembled WGS sequence"/>
</dbReference>
<accession>A0A6J8D0U9</accession>
<dbReference type="InterPro" id="IPR011022">
    <property type="entry name" value="Arrestin_C-like"/>
</dbReference>
<evidence type="ECO:0000256" key="2">
    <source>
        <dbReference type="SAM" id="MobiDB-lite"/>
    </source>
</evidence>
<reference evidence="4 5" key="1">
    <citation type="submission" date="2020-06" db="EMBL/GenBank/DDBJ databases">
        <authorList>
            <person name="Li R."/>
            <person name="Bekaert M."/>
        </authorList>
    </citation>
    <scope>NUCLEOTIDE SEQUENCE [LARGE SCALE GENOMIC DNA]</scope>
    <source>
        <strain evidence="5">wild</strain>
    </source>
</reference>
<feature type="domain" description="Arrestin C-terminal-like" evidence="3">
    <location>
        <begin position="175"/>
        <end position="304"/>
    </location>
</feature>
<sequence length="392" mass="43601">MGKVRAFTISFANTSGIFYPGQPVQGEVLVQVQDEVKIREIRLEFGGFAHVHWSESHGSGKHRRTVHYSSREEYFKVVVPCLSPPHGEEKMMLQPGSYRYPFQFQIPPSSPSSFEGGIGRVRYYVKGTMDKPWAFDVEDVRYFTVLNLLDLNPIPEAKQGQEAQDSKTLCCLCCASGPISGKHNIPVSGYVPGEAIQINAELINHSNRNCEIWMELVQSIRYITARKTRTVNTVVQKTTARTVGKGDSDYWRGEQITVPPLPSTGLHGCNIIDITYFWVLVCDPSGPAINLRVNIPIIIGGIPLVSAAQLYGNVNPMNTGTSSFPSPFQVFPENVPQPVYASFSTGNNLQNPGQADNTVAPSGDNQQDDTFTPQYPYYNWNSYDTTFKPTSF</sequence>
<dbReference type="InterPro" id="IPR014756">
    <property type="entry name" value="Ig_E-set"/>
</dbReference>
<dbReference type="InterPro" id="IPR014752">
    <property type="entry name" value="Arrestin-like_C"/>
</dbReference>
<evidence type="ECO:0000256" key="1">
    <source>
        <dbReference type="ARBA" id="ARBA00005298"/>
    </source>
</evidence>
<dbReference type="Pfam" id="PF00339">
    <property type="entry name" value="Arrestin_N"/>
    <property type="match status" value="1"/>
</dbReference>
<keyword evidence="5" id="KW-1185">Reference proteome</keyword>
<comment type="similarity">
    <text evidence="1">Belongs to the arrestin family.</text>
</comment>
<dbReference type="Gene3D" id="2.60.40.640">
    <property type="match status" value="2"/>
</dbReference>
<name>A0A6J8D0U9_MYTCO</name>
<evidence type="ECO:0000313" key="4">
    <source>
        <dbReference type="EMBL" id="CAC5401257.1"/>
    </source>
</evidence>
<proteinExistence type="inferred from homology"/>
<dbReference type="InterPro" id="IPR050357">
    <property type="entry name" value="Arrestin_domain-protein"/>
</dbReference>
<dbReference type="GO" id="GO:0005737">
    <property type="term" value="C:cytoplasm"/>
    <property type="evidence" value="ECO:0007669"/>
    <property type="project" value="TreeGrafter"/>
</dbReference>
<dbReference type="Pfam" id="PF02752">
    <property type="entry name" value="Arrestin_C"/>
    <property type="match status" value="1"/>
</dbReference>
<dbReference type="GO" id="GO:0015031">
    <property type="term" value="P:protein transport"/>
    <property type="evidence" value="ECO:0007669"/>
    <property type="project" value="TreeGrafter"/>
</dbReference>
<evidence type="ECO:0000259" key="3">
    <source>
        <dbReference type="SMART" id="SM01017"/>
    </source>
</evidence>
<gene>
    <name evidence="4" type="ORF">MCOR_35359</name>
</gene>
<dbReference type="InterPro" id="IPR011021">
    <property type="entry name" value="Arrestin-like_N"/>
</dbReference>
<dbReference type="EMBL" id="CACVKT020006393">
    <property type="protein sequence ID" value="CAC5401257.1"/>
    <property type="molecule type" value="Genomic_DNA"/>
</dbReference>
<organism evidence="4 5">
    <name type="scientific">Mytilus coruscus</name>
    <name type="common">Sea mussel</name>
    <dbReference type="NCBI Taxonomy" id="42192"/>
    <lineage>
        <taxon>Eukaryota</taxon>
        <taxon>Metazoa</taxon>
        <taxon>Spiralia</taxon>
        <taxon>Lophotrochozoa</taxon>
        <taxon>Mollusca</taxon>
        <taxon>Bivalvia</taxon>
        <taxon>Autobranchia</taxon>
        <taxon>Pteriomorphia</taxon>
        <taxon>Mytilida</taxon>
        <taxon>Mytiloidea</taxon>
        <taxon>Mytilidae</taxon>
        <taxon>Mytilinae</taxon>
        <taxon>Mytilus</taxon>
    </lineage>
</organism>
<dbReference type="PANTHER" id="PTHR11188">
    <property type="entry name" value="ARRESTIN DOMAIN CONTAINING PROTEIN"/>
    <property type="match status" value="1"/>
</dbReference>
<dbReference type="SUPFAM" id="SSF81296">
    <property type="entry name" value="E set domains"/>
    <property type="match status" value="2"/>
</dbReference>
<dbReference type="PANTHER" id="PTHR11188:SF176">
    <property type="entry name" value="ARRESTIN DOMAIN-CONTAINING PROTEIN 1"/>
    <property type="match status" value="1"/>
</dbReference>
<feature type="region of interest" description="Disordered" evidence="2">
    <location>
        <begin position="343"/>
        <end position="371"/>
    </location>
</feature>
<evidence type="ECO:0000313" key="5">
    <source>
        <dbReference type="Proteomes" id="UP000507470"/>
    </source>
</evidence>